<dbReference type="NCBIfam" id="TIGR00075">
    <property type="entry name" value="hypD"/>
    <property type="match status" value="1"/>
</dbReference>
<dbReference type="PANTHER" id="PTHR30149">
    <property type="entry name" value="HYDROGENASE PROTEIN ASSEMBLY PROTEIN HYPD"/>
    <property type="match status" value="1"/>
</dbReference>
<proteinExistence type="inferred from homology"/>
<dbReference type="Proteomes" id="UP001596445">
    <property type="component" value="Unassembled WGS sequence"/>
</dbReference>
<dbReference type="InterPro" id="IPR042244">
    <property type="entry name" value="HypD_2_sf"/>
</dbReference>
<reference evidence="5 6" key="1">
    <citation type="journal article" date="2019" name="Int. J. Syst. Evol. Microbiol.">
        <title>The Global Catalogue of Microorganisms (GCM) 10K type strain sequencing project: providing services to taxonomists for standard genome sequencing and annotation.</title>
        <authorList>
            <consortium name="The Broad Institute Genomics Platform"/>
            <consortium name="The Broad Institute Genome Sequencing Center for Infectious Disease"/>
            <person name="Wu L."/>
            <person name="Ma J."/>
        </authorList>
    </citation>
    <scope>NUCLEOTIDE SEQUENCE [LARGE SCALE GENOMIC DNA]</scope>
    <source>
        <strain evidence="5 6">JCM 30072</strain>
    </source>
</reference>
<evidence type="ECO:0000256" key="2">
    <source>
        <dbReference type="ARBA" id="ARBA00022723"/>
    </source>
</evidence>
<keyword evidence="3" id="KW-0408">Iron</keyword>
<keyword evidence="6" id="KW-1185">Reference proteome</keyword>
<dbReference type="RefSeq" id="WP_267162898.1">
    <property type="nucleotide sequence ID" value="NZ_CP112972.1"/>
</dbReference>
<keyword evidence="2" id="KW-0479">Metal-binding</keyword>
<accession>A0ABD5VVC2</accession>
<dbReference type="PANTHER" id="PTHR30149:SF0">
    <property type="entry name" value="HYDROGENASE MATURATION FACTOR HYPD"/>
    <property type="match status" value="1"/>
</dbReference>
<evidence type="ECO:0000313" key="5">
    <source>
        <dbReference type="EMBL" id="MFC7057170.1"/>
    </source>
</evidence>
<evidence type="ECO:0000256" key="3">
    <source>
        <dbReference type="ARBA" id="ARBA00023004"/>
    </source>
</evidence>
<dbReference type="GO" id="GO:0046872">
    <property type="term" value="F:metal ion binding"/>
    <property type="evidence" value="ECO:0007669"/>
    <property type="project" value="UniProtKB-KW"/>
</dbReference>
<comment type="caution">
    <text evidence="5">The sequence shown here is derived from an EMBL/GenBank/DDBJ whole genome shotgun (WGS) entry which is preliminary data.</text>
</comment>
<organism evidence="5 6">
    <name type="scientific">Halovenus salina</name>
    <dbReference type="NCBI Taxonomy" id="1510225"/>
    <lineage>
        <taxon>Archaea</taxon>
        <taxon>Methanobacteriati</taxon>
        <taxon>Methanobacteriota</taxon>
        <taxon>Stenosarchaea group</taxon>
        <taxon>Halobacteria</taxon>
        <taxon>Halobacteriales</taxon>
        <taxon>Haloarculaceae</taxon>
        <taxon>Halovenus</taxon>
    </lineage>
</organism>
<dbReference type="GeneID" id="76628993"/>
<comment type="similarity">
    <text evidence="1">Belongs to the HypD family.</text>
</comment>
<dbReference type="Pfam" id="PF01924">
    <property type="entry name" value="HypD"/>
    <property type="match status" value="1"/>
</dbReference>
<dbReference type="InterPro" id="IPR002780">
    <property type="entry name" value="Hyd_form_HypD"/>
</dbReference>
<name>A0ABD5VVC2_9EURY</name>
<gene>
    <name evidence="5" type="primary">hypD</name>
    <name evidence="5" type="ORF">ACFQQG_02005</name>
</gene>
<dbReference type="InterPro" id="IPR042243">
    <property type="entry name" value="HypD_1"/>
</dbReference>
<dbReference type="PIRSF" id="PIRSF005622">
    <property type="entry name" value="Hydrgn_mat_hypD"/>
    <property type="match status" value="1"/>
</dbReference>
<dbReference type="Gene3D" id="6.10.20.100">
    <property type="match status" value="1"/>
</dbReference>
<dbReference type="AlphaFoldDB" id="A0ABD5VVC2"/>
<feature type="region of interest" description="Disordered" evidence="4">
    <location>
        <begin position="1"/>
        <end position="29"/>
    </location>
</feature>
<evidence type="ECO:0000313" key="6">
    <source>
        <dbReference type="Proteomes" id="UP001596445"/>
    </source>
</evidence>
<protein>
    <submittedName>
        <fullName evidence="5">Hydrogenase formation protein HypD</fullName>
    </submittedName>
</protein>
<dbReference type="EMBL" id="JBHSZI010000001">
    <property type="protein sequence ID" value="MFC7057170.1"/>
    <property type="molecule type" value="Genomic_DNA"/>
</dbReference>
<evidence type="ECO:0000256" key="4">
    <source>
        <dbReference type="SAM" id="MobiDB-lite"/>
    </source>
</evidence>
<dbReference type="Gene3D" id="3.40.50.11750">
    <property type="entry name" value="HypD, alpha/beta domain 1"/>
    <property type="match status" value="2"/>
</dbReference>
<evidence type="ECO:0000256" key="1">
    <source>
        <dbReference type="ARBA" id="ARBA00007888"/>
    </source>
</evidence>
<sequence>MSEGDPTRAGPTGSIPGGDGDDELQFRDPEKAEALADKIAEIGEKLPDPPATVMHVCGSHEQSIAKFGLRSLLPDSVRLVMGPGCPVCVTNMPEVDEAVALAEDGVTVATYGDMLKVSGTSKSLDDARSEGADVRVVYGAQDAVELAEDIDEEVVFFATGFETTAAPTAAAIKADPPENFSVLSAHKYIPPAMDIVAEMPDTEIDGYLAAGNAAIITGHGIFDGIVDRHGLPVVVGGFEPLDILAGLVKLLENIRDGTQTVENAYPRCVTEGGNRVAKEQLWDVFEAVDGEWRGIAHIPDANLELREEYTAYDARERFDIDPSELREASASQQLQECICGDIMAGTADPTDCPLFGEECTPADPVGACMVSSEGTCKIWQEYGGRPEL</sequence>